<dbReference type="PANTHER" id="PTHR42924:SF3">
    <property type="entry name" value="POLYMERASE_HISTIDINOL PHOSPHATASE N-TERMINAL DOMAIN-CONTAINING PROTEIN"/>
    <property type="match status" value="1"/>
</dbReference>
<dbReference type="SUPFAM" id="SSF89550">
    <property type="entry name" value="PHP domain-like"/>
    <property type="match status" value="1"/>
</dbReference>
<evidence type="ECO:0000256" key="5">
    <source>
        <dbReference type="SAM" id="Phobius"/>
    </source>
</evidence>
<dbReference type="AlphaFoldDB" id="A0A6N7V3Y8"/>
<keyword evidence="3 5" id="KW-1133">Transmembrane helix</keyword>
<sequence length="547" mass="63155">MVMYDVFRCISICTKTFKKTRLRAMALFFMLKNCYNNERKAYNFMKQQKYNFKDLTLAYFQKKSKLYRAGGYKYATPLKRILRDYQNHFFAFLMDVNICLLPVYIWVLEFLLIMCGLIPPHFFDLLFYLMFAMLFVSSVLLLAFFTARTNGQSFGYAIMDLKLVRRNKKEAMPIHLILRQALGFGLPLMILGFFFQVPGVILWWVINGIVVLITPNQQTLFDLIFGLVPVNEPEQEIRFETKVEPALVKEELVVTPIDLHIRSNYSDDGYYDVEELFKQAKENHLEVISITDHNCARANAAAVRFSSLYNIQYIPGVEVDAQYKRMRVRILGYYIDWTNEVFEVLEQNSLKREKDLSMERVEKFENYSGIRIDVDSLISNSRFQTITPTEITKMVFHNERTRLLPFVKKYIDSCESESVAMSRFETDVFGKNGPCYVKANYPDAKAVIDAIHSAGGIAILSSWHLDYISDDVLGEIVDLGMDGVECFSNDIHEQTVAAALKIVQKRKLFVSCGSNYHGPTKPKYHMGVSNCPEKALPLVKILTKAAK</sequence>
<dbReference type="Pfam" id="PF06271">
    <property type="entry name" value="RDD"/>
    <property type="match status" value="1"/>
</dbReference>
<dbReference type="InterPro" id="IPR052018">
    <property type="entry name" value="PHP_domain"/>
</dbReference>
<dbReference type="InterPro" id="IPR016195">
    <property type="entry name" value="Pol/histidinol_Pase-like"/>
</dbReference>
<comment type="caution">
    <text evidence="7">The sequence shown here is derived from an EMBL/GenBank/DDBJ whole genome shotgun (WGS) entry which is preliminary data.</text>
</comment>
<feature type="transmembrane region" description="Helical" evidence="5">
    <location>
        <begin position="125"/>
        <end position="145"/>
    </location>
</feature>
<reference evidence="7 8" key="1">
    <citation type="submission" date="2019-08" db="EMBL/GenBank/DDBJ databases">
        <title>In-depth cultivation of the pig gut microbiome towards novel bacterial diversity and tailored functional studies.</title>
        <authorList>
            <person name="Wylensek D."/>
            <person name="Hitch T.C.A."/>
            <person name="Clavel T."/>
        </authorList>
    </citation>
    <scope>NUCLEOTIDE SEQUENCE [LARGE SCALE GENOMIC DNA]</scope>
    <source>
        <strain evidence="7 8">LKV-472-APC-3</strain>
    </source>
</reference>
<dbReference type="InterPro" id="IPR003141">
    <property type="entry name" value="Pol/His_phosphatase_N"/>
</dbReference>
<gene>
    <name evidence="7" type="ORF">FYJ55_08260</name>
</gene>
<evidence type="ECO:0000259" key="6">
    <source>
        <dbReference type="SMART" id="SM00481"/>
    </source>
</evidence>
<dbReference type="InterPro" id="IPR010432">
    <property type="entry name" value="RDD"/>
</dbReference>
<dbReference type="GO" id="GO:0004534">
    <property type="term" value="F:5'-3' RNA exonuclease activity"/>
    <property type="evidence" value="ECO:0007669"/>
    <property type="project" value="TreeGrafter"/>
</dbReference>
<keyword evidence="8" id="KW-1185">Reference proteome</keyword>
<dbReference type="GO" id="GO:0016020">
    <property type="term" value="C:membrane"/>
    <property type="evidence" value="ECO:0007669"/>
    <property type="project" value="UniProtKB-SubCell"/>
</dbReference>
<dbReference type="GO" id="GO:0035312">
    <property type="term" value="F:5'-3' DNA exonuclease activity"/>
    <property type="evidence" value="ECO:0007669"/>
    <property type="project" value="TreeGrafter"/>
</dbReference>
<evidence type="ECO:0000256" key="2">
    <source>
        <dbReference type="ARBA" id="ARBA00022692"/>
    </source>
</evidence>
<keyword evidence="4 5" id="KW-0472">Membrane</keyword>
<evidence type="ECO:0000256" key="1">
    <source>
        <dbReference type="ARBA" id="ARBA00004141"/>
    </source>
</evidence>
<dbReference type="Gene3D" id="1.10.150.650">
    <property type="match status" value="1"/>
</dbReference>
<dbReference type="InterPro" id="IPR004013">
    <property type="entry name" value="PHP_dom"/>
</dbReference>
<evidence type="ECO:0000313" key="7">
    <source>
        <dbReference type="EMBL" id="MSS56870.1"/>
    </source>
</evidence>
<dbReference type="SMART" id="SM00481">
    <property type="entry name" value="POLIIIAc"/>
    <property type="match status" value="1"/>
</dbReference>
<dbReference type="CDD" id="cd07438">
    <property type="entry name" value="PHP_HisPPase_AMP"/>
    <property type="match status" value="1"/>
</dbReference>
<organism evidence="7 8">
    <name type="scientific">Holdemanella porci</name>
    <dbReference type="NCBI Taxonomy" id="2652276"/>
    <lineage>
        <taxon>Bacteria</taxon>
        <taxon>Bacillati</taxon>
        <taxon>Bacillota</taxon>
        <taxon>Erysipelotrichia</taxon>
        <taxon>Erysipelotrichales</taxon>
        <taxon>Erysipelotrichaceae</taxon>
        <taxon>Holdemanella</taxon>
    </lineage>
</organism>
<proteinExistence type="predicted"/>
<dbReference type="Gene3D" id="3.20.20.140">
    <property type="entry name" value="Metal-dependent hydrolases"/>
    <property type="match status" value="1"/>
</dbReference>
<evidence type="ECO:0000313" key="8">
    <source>
        <dbReference type="Proteomes" id="UP000434241"/>
    </source>
</evidence>
<comment type="subcellular location">
    <subcellularLocation>
        <location evidence="1">Membrane</location>
        <topology evidence="1">Multi-pass membrane protein</topology>
    </subcellularLocation>
</comment>
<name>A0A6N7V3Y8_9FIRM</name>
<dbReference type="PANTHER" id="PTHR42924">
    <property type="entry name" value="EXONUCLEASE"/>
    <property type="match status" value="1"/>
</dbReference>
<dbReference type="Proteomes" id="UP000434241">
    <property type="component" value="Unassembled WGS sequence"/>
</dbReference>
<feature type="transmembrane region" description="Helical" evidence="5">
    <location>
        <begin position="181"/>
        <end position="206"/>
    </location>
</feature>
<feature type="domain" description="Polymerase/histidinol phosphatase N-terminal" evidence="6">
    <location>
        <begin position="257"/>
        <end position="323"/>
    </location>
</feature>
<feature type="transmembrane region" description="Helical" evidence="5">
    <location>
        <begin position="89"/>
        <end position="119"/>
    </location>
</feature>
<dbReference type="EMBL" id="VUMR01000049">
    <property type="protein sequence ID" value="MSS56870.1"/>
    <property type="molecule type" value="Genomic_DNA"/>
</dbReference>
<accession>A0A6N7V3Y8</accession>
<dbReference type="Pfam" id="PF02811">
    <property type="entry name" value="PHP"/>
    <property type="match status" value="1"/>
</dbReference>
<keyword evidence="2 5" id="KW-0812">Transmembrane</keyword>
<evidence type="ECO:0000256" key="3">
    <source>
        <dbReference type="ARBA" id="ARBA00022989"/>
    </source>
</evidence>
<protein>
    <submittedName>
        <fullName evidence="7">PHP domain-containing protein</fullName>
    </submittedName>
</protein>
<evidence type="ECO:0000256" key="4">
    <source>
        <dbReference type="ARBA" id="ARBA00023136"/>
    </source>
</evidence>